<comment type="caution">
    <text evidence="2">The sequence shown here is derived from an EMBL/GenBank/DDBJ whole genome shotgun (WGS) entry which is preliminary data.</text>
</comment>
<accession>A0ABV6ZX56</accession>
<dbReference type="SUPFAM" id="SSF56436">
    <property type="entry name" value="C-type lectin-like"/>
    <property type="match status" value="1"/>
</dbReference>
<dbReference type="Pfam" id="PF03781">
    <property type="entry name" value="FGE-sulfatase"/>
    <property type="match status" value="1"/>
</dbReference>
<dbReference type="InterPro" id="IPR051043">
    <property type="entry name" value="Sulfatase_Mod_Factor_Kinase"/>
</dbReference>
<keyword evidence="3" id="KW-1185">Reference proteome</keyword>
<proteinExistence type="predicted"/>
<feature type="domain" description="Sulfatase-modifying factor enzyme-like" evidence="1">
    <location>
        <begin position="27"/>
        <end position="184"/>
    </location>
</feature>
<dbReference type="Proteomes" id="UP001595379">
    <property type="component" value="Unassembled WGS sequence"/>
</dbReference>
<dbReference type="Gene3D" id="3.90.1580.10">
    <property type="entry name" value="paralog of FGE (formylglycine-generating enzyme)"/>
    <property type="match status" value="1"/>
</dbReference>
<sequence length="186" mass="20346">MRHSIRWVLLEGGDYPYGDTGKMMTVPTLWWSDTPITAGQISRAGSTTNANIPVTHISLPEAVLIADGVGGRLPTSVEWEWMAAGKEKRLYPWGWEEWTVEKAALTSTTAGPCPVRRFPGGATPTGVFDVAGNVWEWTTTTLPNLGAYIRGGSYASPPLYARTAFRNAAPIELRSRGIGFRIVRKP</sequence>
<protein>
    <submittedName>
        <fullName evidence="2">Formylglycine-generating enzyme family protein</fullName>
    </submittedName>
</protein>
<dbReference type="PANTHER" id="PTHR23150">
    <property type="entry name" value="SULFATASE MODIFYING FACTOR 1, 2"/>
    <property type="match status" value="1"/>
</dbReference>
<evidence type="ECO:0000313" key="2">
    <source>
        <dbReference type="EMBL" id="MFC2925954.1"/>
    </source>
</evidence>
<evidence type="ECO:0000313" key="3">
    <source>
        <dbReference type="Proteomes" id="UP001595379"/>
    </source>
</evidence>
<gene>
    <name evidence="2" type="ORF">ACFOOR_07535</name>
</gene>
<dbReference type="InterPro" id="IPR042095">
    <property type="entry name" value="SUMF_sf"/>
</dbReference>
<dbReference type="InterPro" id="IPR016187">
    <property type="entry name" value="CTDL_fold"/>
</dbReference>
<dbReference type="EMBL" id="JBHRSV010000012">
    <property type="protein sequence ID" value="MFC2925954.1"/>
    <property type="molecule type" value="Genomic_DNA"/>
</dbReference>
<evidence type="ECO:0000259" key="1">
    <source>
        <dbReference type="Pfam" id="PF03781"/>
    </source>
</evidence>
<dbReference type="InterPro" id="IPR005532">
    <property type="entry name" value="SUMF_dom"/>
</dbReference>
<organism evidence="2 3">
    <name type="scientific">Hyphobacterium vulgare</name>
    <dbReference type="NCBI Taxonomy" id="1736751"/>
    <lineage>
        <taxon>Bacteria</taxon>
        <taxon>Pseudomonadati</taxon>
        <taxon>Pseudomonadota</taxon>
        <taxon>Alphaproteobacteria</taxon>
        <taxon>Maricaulales</taxon>
        <taxon>Maricaulaceae</taxon>
        <taxon>Hyphobacterium</taxon>
    </lineage>
</organism>
<name>A0ABV6ZX56_9PROT</name>
<reference evidence="3" key="1">
    <citation type="journal article" date="2019" name="Int. J. Syst. Evol. Microbiol.">
        <title>The Global Catalogue of Microorganisms (GCM) 10K type strain sequencing project: providing services to taxonomists for standard genome sequencing and annotation.</title>
        <authorList>
            <consortium name="The Broad Institute Genomics Platform"/>
            <consortium name="The Broad Institute Genome Sequencing Center for Infectious Disease"/>
            <person name="Wu L."/>
            <person name="Ma J."/>
        </authorList>
    </citation>
    <scope>NUCLEOTIDE SEQUENCE [LARGE SCALE GENOMIC DNA]</scope>
    <source>
        <strain evidence="3">KCTC 52487</strain>
    </source>
</reference>
<dbReference type="RefSeq" id="WP_380214185.1">
    <property type="nucleotide sequence ID" value="NZ_JBHRSV010000012.1"/>
</dbReference>